<dbReference type="RefSeq" id="WP_253567830.1">
    <property type="nucleotide sequence ID" value="NZ_JAMZEK010000003.1"/>
</dbReference>
<dbReference type="InterPro" id="IPR009279">
    <property type="entry name" value="Portal_Mu"/>
</dbReference>
<sequence length="519" mass="56867">MAKSRILGPDGQPLELAVLQEEIARPTVTGIRSVWGYAPMAGSLTPSRLAAILTDAVEDWPRDYLTLAEEMEERDWHYSAVLGTRKRAVSGLEMSVESASDDANDKKLADAVRELIRAAAFGDMVDDCMDALGKGFSAVEIIWDRSGKEWQPCYQWRDPRFFRFDYATQSELLLLDDEHIMGKPLPPYKFIQHRPRLKSGLTIRGGLARLVAAAYMCKSYTLTDWLAFAEVFGMPLRIGRYSPGATQADINTLITAVANIGTDAAAILPKSMEIEFEQLAKTSDGGDKVFMGLADWLDRQVSKAVLGQTATTDAISTGLGSNTASVHNEVRTDIQIADGRQLANTLNRDLVRPFIDLNYGPQQRYPRIELRVLESEDTQALATALSLLVPLGLRVGQSVVRDKLGVPDPDKDEELLQPPAPAPAPVAPRKAMNRAAPAAPMQDDVDDLTDQVLDDWHPLVDPMVDPVRALAEQAQTEEDFLAGLGALMRTMTPEDLLRSLATQAFKARGLGDGTDNPVA</sequence>
<gene>
    <name evidence="2" type="ORF">NC595_15125</name>
</gene>
<evidence type="ECO:0000256" key="1">
    <source>
        <dbReference type="SAM" id="MobiDB-lite"/>
    </source>
</evidence>
<dbReference type="Pfam" id="PF06074">
    <property type="entry name" value="Portal_Mu"/>
    <property type="match status" value="1"/>
</dbReference>
<evidence type="ECO:0000313" key="2">
    <source>
        <dbReference type="EMBL" id="MCP1375381.1"/>
    </source>
</evidence>
<proteinExistence type="predicted"/>
<accession>A0ABT1FDD6</accession>
<comment type="caution">
    <text evidence="2">The sequence shown here is derived from an EMBL/GenBank/DDBJ whole genome shotgun (WGS) entry which is preliminary data.</text>
</comment>
<dbReference type="Proteomes" id="UP001204615">
    <property type="component" value="Unassembled WGS sequence"/>
</dbReference>
<keyword evidence="3" id="KW-1185">Reference proteome</keyword>
<evidence type="ECO:0000313" key="3">
    <source>
        <dbReference type="Proteomes" id="UP001204615"/>
    </source>
</evidence>
<organism evidence="2 3">
    <name type="scientific">Dyella lutea</name>
    <dbReference type="NCBI Taxonomy" id="2950441"/>
    <lineage>
        <taxon>Bacteria</taxon>
        <taxon>Pseudomonadati</taxon>
        <taxon>Pseudomonadota</taxon>
        <taxon>Gammaproteobacteria</taxon>
        <taxon>Lysobacterales</taxon>
        <taxon>Rhodanobacteraceae</taxon>
        <taxon>Dyella</taxon>
    </lineage>
</organism>
<reference evidence="2 3" key="1">
    <citation type="submission" date="2022-06" db="EMBL/GenBank/DDBJ databases">
        <title>Dyella sp. Sa strain:Sa Genome sequencing.</title>
        <authorList>
            <person name="Park S."/>
        </authorList>
    </citation>
    <scope>NUCLEOTIDE SEQUENCE [LARGE SCALE GENOMIC DNA]</scope>
    <source>
        <strain evidence="2 3">Sa</strain>
    </source>
</reference>
<name>A0ABT1FDD6_9GAMM</name>
<protein>
    <submittedName>
        <fullName evidence="2">DUF935 domain-containing protein</fullName>
    </submittedName>
</protein>
<feature type="region of interest" description="Disordered" evidence="1">
    <location>
        <begin position="404"/>
        <end position="428"/>
    </location>
</feature>
<dbReference type="EMBL" id="JAMZEK010000003">
    <property type="protein sequence ID" value="MCP1375381.1"/>
    <property type="molecule type" value="Genomic_DNA"/>
</dbReference>